<gene>
    <name evidence="4" type="ORF">ENO59_09730</name>
</gene>
<comment type="caution">
    <text evidence="4">The sequence shown here is derived from an EMBL/GenBank/DDBJ whole genome shotgun (WGS) entry which is preliminary data.</text>
</comment>
<sequence>MPYRILSLLFLGALGALSVRAQVPSPVTFELGPRVGYDIGGDVEEFFIGADARLGVIALPIDFQATFDYYFMEENTTFWQLSLNALLSFGPGILFTPYVGGGIGISRTSISVDIPGFDSVSDTDTGLNLVGGVRFGVGPLRPFVQAQVTMLGDVELVTLSGGLLFKFGP</sequence>
<dbReference type="EMBL" id="DSGB01000006">
    <property type="protein sequence ID" value="HER96778.1"/>
    <property type="molecule type" value="Genomic_DNA"/>
</dbReference>
<evidence type="ECO:0000259" key="3">
    <source>
        <dbReference type="Pfam" id="PF13505"/>
    </source>
</evidence>
<dbReference type="Gene3D" id="2.40.160.20">
    <property type="match status" value="1"/>
</dbReference>
<evidence type="ECO:0000256" key="1">
    <source>
        <dbReference type="ARBA" id="ARBA00022729"/>
    </source>
</evidence>
<dbReference type="AlphaFoldDB" id="A0A7V2B1W3"/>
<dbReference type="Pfam" id="PF13505">
    <property type="entry name" value="OMP_b-brl"/>
    <property type="match status" value="1"/>
</dbReference>
<protein>
    <recommendedName>
        <fullName evidence="3">Outer membrane protein beta-barrel domain-containing protein</fullName>
    </recommendedName>
</protein>
<keyword evidence="1 2" id="KW-0732">Signal</keyword>
<reference evidence="4" key="1">
    <citation type="journal article" date="2020" name="mSystems">
        <title>Genome- and Community-Level Interaction Insights into Carbon Utilization and Element Cycling Functions of Hydrothermarchaeota in Hydrothermal Sediment.</title>
        <authorList>
            <person name="Zhou Z."/>
            <person name="Liu Y."/>
            <person name="Xu W."/>
            <person name="Pan J."/>
            <person name="Luo Z.H."/>
            <person name="Li M."/>
        </authorList>
    </citation>
    <scope>NUCLEOTIDE SEQUENCE [LARGE SCALE GENOMIC DNA]</scope>
    <source>
        <strain evidence="4">SpSt-143</strain>
    </source>
</reference>
<evidence type="ECO:0000313" key="4">
    <source>
        <dbReference type="EMBL" id="HER96778.1"/>
    </source>
</evidence>
<feature type="chain" id="PRO_5031003658" description="Outer membrane protein beta-barrel domain-containing protein" evidence="2">
    <location>
        <begin position="22"/>
        <end position="169"/>
    </location>
</feature>
<feature type="signal peptide" evidence="2">
    <location>
        <begin position="1"/>
        <end position="21"/>
    </location>
</feature>
<feature type="domain" description="Outer membrane protein beta-barrel" evidence="3">
    <location>
        <begin position="31"/>
        <end position="138"/>
    </location>
</feature>
<proteinExistence type="predicted"/>
<dbReference type="SUPFAM" id="SSF56925">
    <property type="entry name" value="OMPA-like"/>
    <property type="match status" value="1"/>
</dbReference>
<evidence type="ECO:0000256" key="2">
    <source>
        <dbReference type="SAM" id="SignalP"/>
    </source>
</evidence>
<dbReference type="InterPro" id="IPR011250">
    <property type="entry name" value="OMP/PagP_B-barrel"/>
</dbReference>
<organism evidence="4">
    <name type="scientific">Rhodothermus marinus</name>
    <name type="common">Rhodothermus obamensis</name>
    <dbReference type="NCBI Taxonomy" id="29549"/>
    <lineage>
        <taxon>Bacteria</taxon>
        <taxon>Pseudomonadati</taxon>
        <taxon>Rhodothermota</taxon>
        <taxon>Rhodothermia</taxon>
        <taxon>Rhodothermales</taxon>
        <taxon>Rhodothermaceae</taxon>
        <taxon>Rhodothermus</taxon>
    </lineage>
</organism>
<dbReference type="InterPro" id="IPR027385">
    <property type="entry name" value="Beta-barrel_OMP"/>
</dbReference>
<accession>A0A7V2B1W3</accession>
<name>A0A7V2B1W3_RHOMR</name>